<evidence type="ECO:0000313" key="3">
    <source>
        <dbReference type="Proteomes" id="UP000673447"/>
    </source>
</evidence>
<keyword evidence="3" id="KW-1185">Reference proteome</keyword>
<evidence type="ECO:0000313" key="2">
    <source>
        <dbReference type="EMBL" id="MBP3983316.1"/>
    </source>
</evidence>
<proteinExistence type="predicted"/>
<comment type="caution">
    <text evidence="2">The sequence shown here is derived from an EMBL/GenBank/DDBJ whole genome shotgun (WGS) entry which is preliminary data.</text>
</comment>
<sequence length="128" mass="14561">MNEQQNEIEGLERAFWDSLIAGMPEVATNMLTEPAVVVSGHGARKFDHATYTRMASDDKYKLVSYAMSDMDVIFPRKDVAIATYRVDQKLEMQGKPVQMDVYDTSTWVKIDGQWRCVMHTESTAEPAH</sequence>
<dbReference type="RefSeq" id="WP_210535173.1">
    <property type="nucleotide sequence ID" value="NZ_JAGKTC010000001.1"/>
</dbReference>
<name>A0A940X0U2_9GAMM</name>
<protein>
    <submittedName>
        <fullName evidence="2">Nuclear transport factor 2 family protein</fullName>
    </submittedName>
</protein>
<feature type="domain" description="DUF4440" evidence="1">
    <location>
        <begin position="8"/>
        <end position="116"/>
    </location>
</feature>
<dbReference type="InterPro" id="IPR027843">
    <property type="entry name" value="DUF4440"/>
</dbReference>
<evidence type="ECO:0000259" key="1">
    <source>
        <dbReference type="Pfam" id="PF14534"/>
    </source>
</evidence>
<accession>A0A940X0U2</accession>
<organism evidence="2 3">
    <name type="scientific">Pseudoxanthomonas helianthi</name>
    <dbReference type="NCBI Taxonomy" id="1453541"/>
    <lineage>
        <taxon>Bacteria</taxon>
        <taxon>Pseudomonadati</taxon>
        <taxon>Pseudomonadota</taxon>
        <taxon>Gammaproteobacteria</taxon>
        <taxon>Lysobacterales</taxon>
        <taxon>Lysobacteraceae</taxon>
        <taxon>Pseudoxanthomonas</taxon>
    </lineage>
</organism>
<dbReference type="EMBL" id="JAGKTC010000001">
    <property type="protein sequence ID" value="MBP3983316.1"/>
    <property type="molecule type" value="Genomic_DNA"/>
</dbReference>
<dbReference type="Gene3D" id="3.10.450.50">
    <property type="match status" value="1"/>
</dbReference>
<dbReference type="InterPro" id="IPR032710">
    <property type="entry name" value="NTF2-like_dom_sf"/>
</dbReference>
<dbReference type="SUPFAM" id="SSF54427">
    <property type="entry name" value="NTF2-like"/>
    <property type="match status" value="1"/>
</dbReference>
<dbReference type="Proteomes" id="UP000673447">
    <property type="component" value="Unassembled WGS sequence"/>
</dbReference>
<reference evidence="2" key="1">
    <citation type="journal article" date="2016" name="Int. J. Syst. Evol. Microbiol.">
        <title>Pseudoxanthomonas helianthi sp. nov., isolated from roots of Jerusalem artichoke (Helianthus tuberosus).</title>
        <authorList>
            <person name="Kittiwongwattana C."/>
            <person name="Thawai C."/>
        </authorList>
    </citation>
    <scope>NUCLEOTIDE SEQUENCE</scope>
    <source>
        <strain evidence="2">110414</strain>
    </source>
</reference>
<dbReference type="Pfam" id="PF14534">
    <property type="entry name" value="DUF4440"/>
    <property type="match status" value="1"/>
</dbReference>
<reference evidence="2" key="2">
    <citation type="submission" date="2021-03" db="EMBL/GenBank/DDBJ databases">
        <authorList>
            <person name="Cao W."/>
        </authorList>
    </citation>
    <scope>NUCLEOTIDE SEQUENCE</scope>
    <source>
        <strain evidence="2">110414</strain>
    </source>
</reference>
<gene>
    <name evidence="2" type="ORF">J5837_02675</name>
</gene>
<dbReference type="AlphaFoldDB" id="A0A940X0U2"/>